<protein>
    <submittedName>
        <fullName evidence="2">Uncharacterized protein</fullName>
    </submittedName>
</protein>
<organism evidence="2 3">
    <name type="scientific">Alligator mississippiensis</name>
    <name type="common">American alligator</name>
    <dbReference type="NCBI Taxonomy" id="8496"/>
    <lineage>
        <taxon>Eukaryota</taxon>
        <taxon>Metazoa</taxon>
        <taxon>Chordata</taxon>
        <taxon>Craniata</taxon>
        <taxon>Vertebrata</taxon>
        <taxon>Euteleostomi</taxon>
        <taxon>Archelosauria</taxon>
        <taxon>Archosauria</taxon>
        <taxon>Crocodylia</taxon>
        <taxon>Alligatoridae</taxon>
        <taxon>Alligatorinae</taxon>
        <taxon>Alligator</taxon>
    </lineage>
</organism>
<comment type="caution">
    <text evidence="2">The sequence shown here is derived from an EMBL/GenBank/DDBJ whole genome shotgun (WGS) entry which is preliminary data.</text>
</comment>
<dbReference type="EMBL" id="AKHW03002566">
    <property type="protein sequence ID" value="KYO37859.1"/>
    <property type="molecule type" value="Genomic_DNA"/>
</dbReference>
<name>A0A151NMG6_ALLMI</name>
<reference evidence="2 3" key="1">
    <citation type="journal article" date="2012" name="Genome Biol.">
        <title>Sequencing three crocodilian genomes to illuminate the evolution of archosaurs and amniotes.</title>
        <authorList>
            <person name="St John J.A."/>
            <person name="Braun E.L."/>
            <person name="Isberg S.R."/>
            <person name="Miles L.G."/>
            <person name="Chong A.Y."/>
            <person name="Gongora J."/>
            <person name="Dalzell P."/>
            <person name="Moran C."/>
            <person name="Bed'hom B."/>
            <person name="Abzhanov A."/>
            <person name="Burgess S.C."/>
            <person name="Cooksey A.M."/>
            <person name="Castoe T.A."/>
            <person name="Crawford N.G."/>
            <person name="Densmore L.D."/>
            <person name="Drew J.C."/>
            <person name="Edwards S.V."/>
            <person name="Faircloth B.C."/>
            <person name="Fujita M.K."/>
            <person name="Greenwold M.J."/>
            <person name="Hoffmann F.G."/>
            <person name="Howard J.M."/>
            <person name="Iguchi T."/>
            <person name="Janes D.E."/>
            <person name="Khan S.Y."/>
            <person name="Kohno S."/>
            <person name="de Koning A.J."/>
            <person name="Lance S.L."/>
            <person name="McCarthy F.M."/>
            <person name="McCormack J.E."/>
            <person name="Merchant M.E."/>
            <person name="Peterson D.G."/>
            <person name="Pollock D.D."/>
            <person name="Pourmand N."/>
            <person name="Raney B.J."/>
            <person name="Roessler K.A."/>
            <person name="Sanford J.R."/>
            <person name="Sawyer R.H."/>
            <person name="Schmidt C.J."/>
            <person name="Triplett E.W."/>
            <person name="Tuberville T.D."/>
            <person name="Venegas-Anaya M."/>
            <person name="Howard J.T."/>
            <person name="Jarvis E.D."/>
            <person name="Guillette L.J.Jr."/>
            <person name="Glenn T.C."/>
            <person name="Green R.E."/>
            <person name="Ray D.A."/>
        </authorList>
    </citation>
    <scope>NUCLEOTIDE SEQUENCE [LARGE SCALE GENOMIC DNA]</scope>
    <source>
        <strain evidence="2">KSC_2009_1</strain>
    </source>
</reference>
<sequence>MRRSLILIALMGQPNRVHSTRPHSSLDDITTHHPHGNGSVVTNTKLPREGEEESGEKRFYLHTTILAISKAGNGNAQEGT</sequence>
<accession>A0A151NMG6</accession>
<gene>
    <name evidence="2" type="ORF">Y1Q_0010304</name>
</gene>
<dbReference type="AlphaFoldDB" id="A0A151NMG6"/>
<evidence type="ECO:0000256" key="1">
    <source>
        <dbReference type="SAM" id="MobiDB-lite"/>
    </source>
</evidence>
<proteinExistence type="predicted"/>
<keyword evidence="3" id="KW-1185">Reference proteome</keyword>
<evidence type="ECO:0000313" key="3">
    <source>
        <dbReference type="Proteomes" id="UP000050525"/>
    </source>
</evidence>
<feature type="region of interest" description="Disordered" evidence="1">
    <location>
        <begin position="16"/>
        <end position="57"/>
    </location>
</feature>
<evidence type="ECO:0000313" key="2">
    <source>
        <dbReference type="EMBL" id="KYO37859.1"/>
    </source>
</evidence>
<dbReference type="Proteomes" id="UP000050525">
    <property type="component" value="Unassembled WGS sequence"/>
</dbReference>